<organism evidence="5 6">
    <name type="scientific">Segniliparus rugosus (strain ATCC BAA-974 / DSM 45345 / CCUG 50838 / CIP 108380 / JCM 13579 / CDC 945)</name>
    <dbReference type="NCBI Taxonomy" id="679197"/>
    <lineage>
        <taxon>Bacteria</taxon>
        <taxon>Bacillati</taxon>
        <taxon>Actinomycetota</taxon>
        <taxon>Actinomycetes</taxon>
        <taxon>Mycobacteriales</taxon>
        <taxon>Segniliparaceae</taxon>
        <taxon>Segniliparus</taxon>
    </lineage>
</organism>
<dbReference type="AlphaFoldDB" id="E5XRU8"/>
<dbReference type="Pfam" id="PF12705">
    <property type="entry name" value="PDDEXK_1"/>
    <property type="match status" value="1"/>
</dbReference>
<dbReference type="InterPro" id="IPR011604">
    <property type="entry name" value="PDDEXK-like_dom_sf"/>
</dbReference>
<protein>
    <recommendedName>
        <fullName evidence="4">PD-(D/E)XK endonuclease-like domain-containing protein</fullName>
    </recommendedName>
</protein>
<keyword evidence="1" id="KW-0227">DNA damage</keyword>
<dbReference type="OrthoDB" id="5144576at2"/>
<evidence type="ECO:0000313" key="6">
    <source>
        <dbReference type="Proteomes" id="UP000004816"/>
    </source>
</evidence>
<keyword evidence="2" id="KW-0378">Hydrolase</keyword>
<keyword evidence="3" id="KW-0234">DNA repair</keyword>
<dbReference type="RefSeq" id="WP_007470366.1">
    <property type="nucleotide sequence ID" value="NZ_KI391953.1"/>
</dbReference>
<sequence>MTHAAKRTLSVSQYKTYERCPYSWYLSRVEKAWQRPAAWLPQGSAVHEAAEAYERSGRTLTLDQAQDVYRESYARHVGEYCEITPNFNWWFRSGSYGGKEDLERRFKLGLEQVGRYLDYYETHPAEVIWIAPDGTPGIELEFNIDLDGVAVRGFIDAVIPNGCGDEVLVRDNKTGNSPGDDFQLGTYGVALSEQFGVFAPVGDYWMGRTGKPTKAYDISKWTVERVTEEFHRLADNIEAERFDPDPEPSKCMFCDVAYSCDYAVG</sequence>
<evidence type="ECO:0000313" key="5">
    <source>
        <dbReference type="EMBL" id="EFV12963.1"/>
    </source>
</evidence>
<dbReference type="GO" id="GO:0006281">
    <property type="term" value="P:DNA repair"/>
    <property type="evidence" value="ECO:0007669"/>
    <property type="project" value="UniProtKB-KW"/>
</dbReference>
<reference evidence="5 6" key="1">
    <citation type="journal article" date="2011" name="Stand. Genomic Sci.">
        <title>High quality draft genome sequence of Segniliparus rugosus CDC 945(T)= (ATCC BAA-974(T)).</title>
        <authorList>
            <person name="Earl A.M."/>
            <person name="Desjardins C.A."/>
            <person name="Fitzgerald M.G."/>
            <person name="Arachchi H.M."/>
            <person name="Zeng Q."/>
            <person name="Mehta T."/>
            <person name="Griggs A."/>
            <person name="Birren B.W."/>
            <person name="Toney N.C."/>
            <person name="Carr J."/>
            <person name="Posey J."/>
            <person name="Butler W.R."/>
        </authorList>
    </citation>
    <scope>NUCLEOTIDE SEQUENCE [LARGE SCALE GENOMIC DNA]</scope>
    <source>
        <strain evidence="6">ATCC BAA-974 / DSM 45345 / CCUG 50838 / CIP 108380 / JCM 13579 / CDC 945</strain>
    </source>
</reference>
<evidence type="ECO:0000256" key="1">
    <source>
        <dbReference type="ARBA" id="ARBA00022763"/>
    </source>
</evidence>
<proteinExistence type="predicted"/>
<name>E5XRU8_SEGRC</name>
<gene>
    <name evidence="5" type="ORF">HMPREF9336_02220</name>
</gene>
<dbReference type="HOGENOM" id="CLU_1049285_0_0_11"/>
<dbReference type="Gene3D" id="3.90.320.10">
    <property type="match status" value="1"/>
</dbReference>
<dbReference type="eggNOG" id="COG2887">
    <property type="taxonomic scope" value="Bacteria"/>
</dbReference>
<evidence type="ECO:0000259" key="4">
    <source>
        <dbReference type="Pfam" id="PF12705"/>
    </source>
</evidence>
<comment type="caution">
    <text evidence="5">The sequence shown here is derived from an EMBL/GenBank/DDBJ whole genome shotgun (WGS) entry which is preliminary data.</text>
</comment>
<dbReference type="EMBL" id="ACZI02000002">
    <property type="protein sequence ID" value="EFV12963.1"/>
    <property type="molecule type" value="Genomic_DNA"/>
</dbReference>
<evidence type="ECO:0000256" key="3">
    <source>
        <dbReference type="ARBA" id="ARBA00023204"/>
    </source>
</evidence>
<feature type="domain" description="PD-(D/E)XK endonuclease-like" evidence="4">
    <location>
        <begin position="8"/>
        <end position="261"/>
    </location>
</feature>
<keyword evidence="2" id="KW-0347">Helicase</keyword>
<keyword evidence="6" id="KW-1185">Reference proteome</keyword>
<dbReference type="InterPro" id="IPR038726">
    <property type="entry name" value="PDDEXK_AddAB-type"/>
</dbReference>
<accession>E5XRU8</accession>
<keyword evidence="2" id="KW-0067">ATP-binding</keyword>
<dbReference type="STRING" id="679197.HMPREF9336_02220"/>
<dbReference type="Proteomes" id="UP000004816">
    <property type="component" value="Unassembled WGS sequence"/>
</dbReference>
<dbReference type="GO" id="GO:0004386">
    <property type="term" value="F:helicase activity"/>
    <property type="evidence" value="ECO:0007669"/>
    <property type="project" value="UniProtKB-KW"/>
</dbReference>
<keyword evidence="2" id="KW-0547">Nucleotide-binding</keyword>
<evidence type="ECO:0000256" key="2">
    <source>
        <dbReference type="ARBA" id="ARBA00022806"/>
    </source>
</evidence>